<organism evidence="2 3">
    <name type="scientific">Owenweeksia hongkongensis (strain DSM 17368 / CIP 108786 / JCM 12287 / NRRL B-23963 / UST20020801)</name>
    <dbReference type="NCBI Taxonomy" id="926562"/>
    <lineage>
        <taxon>Bacteria</taxon>
        <taxon>Pseudomonadati</taxon>
        <taxon>Bacteroidota</taxon>
        <taxon>Flavobacteriia</taxon>
        <taxon>Flavobacteriales</taxon>
        <taxon>Owenweeksiaceae</taxon>
        <taxon>Owenweeksia</taxon>
    </lineage>
</organism>
<gene>
    <name evidence="2" type="ordered locus">Oweho_3524</name>
</gene>
<dbReference type="Proteomes" id="UP000005631">
    <property type="component" value="Chromosome"/>
</dbReference>
<dbReference type="PANTHER" id="PTHR43798">
    <property type="entry name" value="MONOACYLGLYCEROL LIPASE"/>
    <property type="match status" value="1"/>
</dbReference>
<dbReference type="KEGG" id="oho:Oweho_3524"/>
<evidence type="ECO:0000313" key="2">
    <source>
        <dbReference type="EMBL" id="AEV34472.1"/>
    </source>
</evidence>
<dbReference type="InterPro" id="IPR029058">
    <property type="entry name" value="AB_hydrolase_fold"/>
</dbReference>
<name>G8R765_OWEHD</name>
<dbReference type="GO" id="GO:0016020">
    <property type="term" value="C:membrane"/>
    <property type="evidence" value="ECO:0007669"/>
    <property type="project" value="TreeGrafter"/>
</dbReference>
<proteinExistence type="predicted"/>
<sequence>MIKKLLLPAILLILVVGYFLGPKPETPNYKGSLPELNVSISEITQYVDSTENSQELRVDNNAKIVWELGIGKPTEYVILYLPGFSATRMEGNPVHIDMADKYACNLYLARLDYHGYKESQLADFTAEGIWESALEQFAIAEKLGQKVIIMGTSTGATLGIMLAAKFPDKVHGLINMSPNIRVNNSAAFLLNDPWGLQICNIAFGGEAERIYHDQEAANLYWDTLYPATAVVQLQELLETSMVDSTFQKVKCPTITLYYYKNEANQDEVVDVSYIPKMQDKLGTPANLKRIKAIPTAGNHVIGSFIKSKDYQAVEAEISSFIEDIYGLKPWPTHE</sequence>
<accession>G8R765</accession>
<dbReference type="RefSeq" id="WP_014203819.1">
    <property type="nucleotide sequence ID" value="NC_016599.1"/>
</dbReference>
<dbReference type="STRING" id="926562.Oweho_3524"/>
<evidence type="ECO:0000256" key="1">
    <source>
        <dbReference type="ARBA" id="ARBA00022801"/>
    </source>
</evidence>
<dbReference type="OrthoDB" id="5416147at2"/>
<dbReference type="InterPro" id="IPR050266">
    <property type="entry name" value="AB_hydrolase_sf"/>
</dbReference>
<keyword evidence="1" id="KW-0378">Hydrolase</keyword>
<dbReference type="PANTHER" id="PTHR43798:SF31">
    <property type="entry name" value="AB HYDROLASE SUPERFAMILY PROTEIN YCLE"/>
    <property type="match status" value="1"/>
</dbReference>
<protein>
    <recommendedName>
        <fullName evidence="4">Hydrolase or acyltransferase of alpha/beta superfamily</fullName>
    </recommendedName>
</protein>
<dbReference type="Gene3D" id="3.40.50.1820">
    <property type="entry name" value="alpha/beta hydrolase"/>
    <property type="match status" value="1"/>
</dbReference>
<dbReference type="GO" id="GO:0016787">
    <property type="term" value="F:hydrolase activity"/>
    <property type="evidence" value="ECO:0007669"/>
    <property type="project" value="UniProtKB-KW"/>
</dbReference>
<dbReference type="eggNOG" id="COG1647">
    <property type="taxonomic scope" value="Bacteria"/>
</dbReference>
<evidence type="ECO:0008006" key="4">
    <source>
        <dbReference type="Google" id="ProtNLM"/>
    </source>
</evidence>
<keyword evidence="3" id="KW-1185">Reference proteome</keyword>
<reference evidence="2 3" key="1">
    <citation type="journal article" date="2012" name="Stand. Genomic Sci.">
        <title>Genome sequence of the orange-pigmented seawater bacterium Owenweeksia hongkongensis type strain (UST20020801(T)).</title>
        <authorList>
            <person name="Riedel T."/>
            <person name="Held B."/>
            <person name="Nolan M."/>
            <person name="Lucas S."/>
            <person name="Lapidus A."/>
            <person name="Tice H."/>
            <person name="Del Rio T.G."/>
            <person name="Cheng J.F."/>
            <person name="Han C."/>
            <person name="Tapia R."/>
            <person name="Goodwin L.A."/>
            <person name="Pitluck S."/>
            <person name="Liolios K."/>
            <person name="Mavromatis K."/>
            <person name="Pagani I."/>
            <person name="Ivanova N."/>
            <person name="Mikhailova N."/>
            <person name="Pati A."/>
            <person name="Chen A."/>
            <person name="Palaniappan K."/>
            <person name="Rohde M."/>
            <person name="Tindall B.J."/>
            <person name="Detter J.C."/>
            <person name="Goker M."/>
            <person name="Woyke T."/>
            <person name="Bristow J."/>
            <person name="Eisen J.A."/>
            <person name="Markowitz V."/>
            <person name="Hugenholtz P."/>
            <person name="Klenk H.P."/>
            <person name="Kyrpides N.C."/>
        </authorList>
    </citation>
    <scope>NUCLEOTIDE SEQUENCE</scope>
    <source>
        <strain evidence="3">DSM 17368 / JCM 12287 / NRRL B-23963</strain>
    </source>
</reference>
<dbReference type="HOGENOM" id="CLU_070536_0_0_10"/>
<dbReference type="SUPFAM" id="SSF53474">
    <property type="entry name" value="alpha/beta-Hydrolases"/>
    <property type="match status" value="1"/>
</dbReference>
<dbReference type="AlphaFoldDB" id="G8R765"/>
<evidence type="ECO:0000313" key="3">
    <source>
        <dbReference type="Proteomes" id="UP000005631"/>
    </source>
</evidence>
<dbReference type="EMBL" id="CP003156">
    <property type="protein sequence ID" value="AEV34472.1"/>
    <property type="molecule type" value="Genomic_DNA"/>
</dbReference>